<dbReference type="GO" id="GO:0016787">
    <property type="term" value="F:hydrolase activity"/>
    <property type="evidence" value="ECO:0007669"/>
    <property type="project" value="UniProtKB-KW"/>
</dbReference>
<dbReference type="PANTHER" id="PTHR47545:SF1">
    <property type="entry name" value="MULTIFUNCTIONAL CCA PROTEIN"/>
    <property type="match status" value="1"/>
</dbReference>
<dbReference type="InterPro" id="IPR012006">
    <property type="entry name" value="CCA_bact"/>
</dbReference>
<evidence type="ECO:0000256" key="12">
    <source>
        <dbReference type="ARBA" id="ARBA00022884"/>
    </source>
</evidence>
<evidence type="ECO:0000256" key="11">
    <source>
        <dbReference type="ARBA" id="ARBA00022842"/>
    </source>
</evidence>
<keyword evidence="9" id="KW-0378">Hydrolase</keyword>
<proteinExistence type="inferred from homology"/>
<dbReference type="GO" id="GO:0005524">
    <property type="term" value="F:ATP binding"/>
    <property type="evidence" value="ECO:0007669"/>
    <property type="project" value="UniProtKB-KW"/>
</dbReference>
<reference evidence="15" key="1">
    <citation type="submission" date="2018-06" db="EMBL/GenBank/DDBJ databases">
        <authorList>
            <person name="Zhirakovskaya E."/>
        </authorList>
    </citation>
    <scope>NUCLEOTIDE SEQUENCE</scope>
</reference>
<dbReference type="EMBL" id="UOFG01000007">
    <property type="protein sequence ID" value="VAW57930.1"/>
    <property type="molecule type" value="Genomic_DNA"/>
</dbReference>
<dbReference type="EC" id="2.7.7.72" evidence="15"/>
<dbReference type="PIRSF" id="PIRSF000813">
    <property type="entry name" value="CCA_bact"/>
    <property type="match status" value="1"/>
</dbReference>
<keyword evidence="11" id="KW-0460">Magnesium</keyword>
<keyword evidence="12" id="KW-0694">RNA-binding</keyword>
<dbReference type="CDD" id="cd00077">
    <property type="entry name" value="HDc"/>
    <property type="match status" value="1"/>
</dbReference>
<keyword evidence="6" id="KW-0479">Metal-binding</keyword>
<evidence type="ECO:0000313" key="15">
    <source>
        <dbReference type="EMBL" id="VAW57930.1"/>
    </source>
</evidence>
<sequence>MKTYLVGGAVRDKLLNYPVVERDWLVTGATAKQMLEQGYQQVGKDFPVFLHPQTKDEHALARTERNSAPGYKGFEVHASPDVTIEEDLVRRDLTINAIAQDEAGNYIDPYNGISDIKSKTLRHVSPAFSEDPVRILRVARFAARYKHLGFSVAEETLQLMQHMVEAGEVNALVPERVWQEFHKALCERNPEVFIEILRECSALNVILPEIDALFGVPQPPTHHPEIDTGIHTLMVLQQTTLLSDNPATRFAALCHDLGKACTKKEDWPRHHGHEMKGVKPVQQLCKRLRIPNDFNQLAALTAQYHLHIHRAFELKKSTLLNTIEKLDGLRKPERYEQLLIACTADIRGRTGYENHPYPQADYFRKALKIIKDVDIQPLKDAGLQGADMQAAIHTARKSALEKNLPENPTADMRSF</sequence>
<evidence type="ECO:0000256" key="8">
    <source>
        <dbReference type="ARBA" id="ARBA00022800"/>
    </source>
</evidence>
<dbReference type="PROSITE" id="PS51831">
    <property type="entry name" value="HD"/>
    <property type="match status" value="1"/>
</dbReference>
<dbReference type="NCBIfam" id="NF008137">
    <property type="entry name" value="PRK10885.1"/>
    <property type="match status" value="1"/>
</dbReference>
<keyword evidence="13" id="KW-0511">Multifunctional enzyme</keyword>
<organism evidence="15">
    <name type="scientific">hydrothermal vent metagenome</name>
    <dbReference type="NCBI Taxonomy" id="652676"/>
    <lineage>
        <taxon>unclassified sequences</taxon>
        <taxon>metagenomes</taxon>
        <taxon>ecological metagenomes</taxon>
    </lineage>
</organism>
<keyword evidence="10" id="KW-0067">ATP-binding</keyword>
<dbReference type="Pfam" id="PF01743">
    <property type="entry name" value="PolyA_pol"/>
    <property type="match status" value="1"/>
</dbReference>
<evidence type="ECO:0000256" key="13">
    <source>
        <dbReference type="ARBA" id="ARBA00023268"/>
    </source>
</evidence>
<keyword evidence="3 15" id="KW-0808">Transferase</keyword>
<evidence type="ECO:0000256" key="10">
    <source>
        <dbReference type="ARBA" id="ARBA00022840"/>
    </source>
</evidence>
<dbReference type="InterPro" id="IPR050124">
    <property type="entry name" value="tRNA_CCA-adding_enzyme"/>
</dbReference>
<evidence type="ECO:0000256" key="9">
    <source>
        <dbReference type="ARBA" id="ARBA00022801"/>
    </source>
</evidence>
<dbReference type="InterPro" id="IPR032828">
    <property type="entry name" value="PolyA_RNA-bd"/>
</dbReference>
<evidence type="ECO:0000256" key="2">
    <source>
        <dbReference type="ARBA" id="ARBA00022596"/>
    </source>
</evidence>
<keyword evidence="5 15" id="KW-0548">Nucleotidyltransferase</keyword>
<evidence type="ECO:0000256" key="3">
    <source>
        <dbReference type="ARBA" id="ARBA00022679"/>
    </source>
</evidence>
<dbReference type="GO" id="GO:0042245">
    <property type="term" value="P:RNA repair"/>
    <property type="evidence" value="ECO:0007669"/>
    <property type="project" value="UniProtKB-KW"/>
</dbReference>
<dbReference type="HAMAP" id="MF_01262">
    <property type="entry name" value="CCA_bact_type2"/>
    <property type="match status" value="1"/>
</dbReference>
<comment type="cofactor">
    <cofactor evidence="1">
        <name>Mg(2+)</name>
        <dbReference type="ChEBI" id="CHEBI:18420"/>
    </cofactor>
</comment>
<dbReference type="Gene3D" id="3.30.460.10">
    <property type="entry name" value="Beta Polymerase, domain 2"/>
    <property type="match status" value="1"/>
</dbReference>
<evidence type="ECO:0000256" key="5">
    <source>
        <dbReference type="ARBA" id="ARBA00022695"/>
    </source>
</evidence>
<dbReference type="Gene3D" id="1.10.3090.10">
    <property type="entry name" value="cca-adding enzyme, domain 2"/>
    <property type="match status" value="1"/>
</dbReference>
<dbReference type="GO" id="GO:0046872">
    <property type="term" value="F:metal ion binding"/>
    <property type="evidence" value="ECO:0007669"/>
    <property type="project" value="UniProtKB-KW"/>
</dbReference>
<evidence type="ECO:0000256" key="6">
    <source>
        <dbReference type="ARBA" id="ARBA00022723"/>
    </source>
</evidence>
<dbReference type="AlphaFoldDB" id="A0A3B0WZQ7"/>
<evidence type="ECO:0000256" key="4">
    <source>
        <dbReference type="ARBA" id="ARBA00022694"/>
    </source>
</evidence>
<dbReference type="HAMAP" id="MF_01261">
    <property type="entry name" value="CCA_bact_type1"/>
    <property type="match status" value="1"/>
</dbReference>
<feature type="domain" description="HD" evidence="14">
    <location>
        <begin position="228"/>
        <end position="329"/>
    </location>
</feature>
<dbReference type="SUPFAM" id="SSF81891">
    <property type="entry name" value="Poly A polymerase C-terminal region-like"/>
    <property type="match status" value="1"/>
</dbReference>
<name>A0A3B0WZQ7_9ZZZZ</name>
<keyword evidence="8" id="KW-0692">RNA repair</keyword>
<dbReference type="InterPro" id="IPR003607">
    <property type="entry name" value="HD/PDEase_dom"/>
</dbReference>
<dbReference type="GO" id="GO:0003723">
    <property type="term" value="F:RNA binding"/>
    <property type="evidence" value="ECO:0007669"/>
    <property type="project" value="UniProtKB-KW"/>
</dbReference>
<dbReference type="SUPFAM" id="SSF81301">
    <property type="entry name" value="Nucleotidyltransferase"/>
    <property type="match status" value="1"/>
</dbReference>
<dbReference type="InterPro" id="IPR043519">
    <property type="entry name" value="NT_sf"/>
</dbReference>
<dbReference type="Pfam" id="PF01966">
    <property type="entry name" value="HD"/>
    <property type="match status" value="1"/>
</dbReference>
<dbReference type="InterPro" id="IPR002646">
    <property type="entry name" value="PolA_pol_head_dom"/>
</dbReference>
<dbReference type="Pfam" id="PF12627">
    <property type="entry name" value="PolyA_pol_RNAbd"/>
    <property type="match status" value="1"/>
</dbReference>
<gene>
    <name evidence="15" type="ORF">MNBD_GAMMA11-1421</name>
</gene>
<keyword evidence="2" id="KW-0533">Nickel</keyword>
<dbReference type="GO" id="GO:0001680">
    <property type="term" value="P:tRNA 3'-terminal CCA addition"/>
    <property type="evidence" value="ECO:0007669"/>
    <property type="project" value="InterPro"/>
</dbReference>
<dbReference type="GO" id="GO:0004810">
    <property type="term" value="F:CCA tRNA nucleotidyltransferase activity"/>
    <property type="evidence" value="ECO:0007669"/>
    <property type="project" value="UniProtKB-EC"/>
</dbReference>
<evidence type="ECO:0000259" key="14">
    <source>
        <dbReference type="PROSITE" id="PS51831"/>
    </source>
</evidence>
<keyword evidence="7" id="KW-0547">Nucleotide-binding</keyword>
<keyword evidence="4" id="KW-0819">tRNA processing</keyword>
<dbReference type="PANTHER" id="PTHR47545">
    <property type="entry name" value="MULTIFUNCTIONAL CCA PROTEIN"/>
    <property type="match status" value="1"/>
</dbReference>
<dbReference type="FunFam" id="1.10.3090.10:FF:000001">
    <property type="entry name" value="Multifunctional CCA protein"/>
    <property type="match status" value="1"/>
</dbReference>
<dbReference type="InterPro" id="IPR006674">
    <property type="entry name" value="HD_domain"/>
</dbReference>
<evidence type="ECO:0000256" key="1">
    <source>
        <dbReference type="ARBA" id="ARBA00001946"/>
    </source>
</evidence>
<protein>
    <submittedName>
        <fullName evidence="15">CCA tRNA nucleotidyltransferase</fullName>
        <ecNumber evidence="15">2.7.7.72</ecNumber>
    </submittedName>
</protein>
<evidence type="ECO:0000256" key="7">
    <source>
        <dbReference type="ARBA" id="ARBA00022741"/>
    </source>
</evidence>
<accession>A0A3B0WZQ7</accession>